<reference evidence="2 3" key="1">
    <citation type="journal article" date="2023" name="Hortic Res">
        <title>Pangenome of water caltrop reveals structural variations and asymmetric subgenome divergence after allopolyploidization.</title>
        <authorList>
            <person name="Zhang X."/>
            <person name="Chen Y."/>
            <person name="Wang L."/>
            <person name="Yuan Y."/>
            <person name="Fang M."/>
            <person name="Shi L."/>
            <person name="Lu R."/>
            <person name="Comes H.P."/>
            <person name="Ma Y."/>
            <person name="Chen Y."/>
            <person name="Huang G."/>
            <person name="Zhou Y."/>
            <person name="Zheng Z."/>
            <person name="Qiu Y."/>
        </authorList>
    </citation>
    <scope>NUCLEOTIDE SEQUENCE [LARGE SCALE GENOMIC DNA]</scope>
    <source>
        <tissue evidence="2">Roots</tissue>
    </source>
</reference>
<dbReference type="AlphaFoldDB" id="A0AAN7K448"/>
<feature type="region of interest" description="Disordered" evidence="1">
    <location>
        <begin position="1"/>
        <end position="49"/>
    </location>
</feature>
<keyword evidence="3" id="KW-1185">Reference proteome</keyword>
<evidence type="ECO:0000256" key="1">
    <source>
        <dbReference type="SAM" id="MobiDB-lite"/>
    </source>
</evidence>
<dbReference type="EMBL" id="JAXIOK010000012">
    <property type="protein sequence ID" value="KAK4757919.1"/>
    <property type="molecule type" value="Genomic_DNA"/>
</dbReference>
<accession>A0AAN7K448</accession>
<comment type="caution">
    <text evidence="2">The sequence shown here is derived from an EMBL/GenBank/DDBJ whole genome shotgun (WGS) entry which is preliminary data.</text>
</comment>
<proteinExistence type="predicted"/>
<dbReference type="Proteomes" id="UP001345219">
    <property type="component" value="Chromosome 15"/>
</dbReference>
<evidence type="ECO:0000313" key="3">
    <source>
        <dbReference type="Proteomes" id="UP001345219"/>
    </source>
</evidence>
<evidence type="ECO:0000313" key="2">
    <source>
        <dbReference type="EMBL" id="KAK4757919.1"/>
    </source>
</evidence>
<feature type="compositionally biased region" description="Polar residues" evidence="1">
    <location>
        <begin position="125"/>
        <end position="137"/>
    </location>
</feature>
<sequence>MGETSKAINSFQDKAGEKAEHREAEGRSTKEDCEREKHSGIDRQPRLDDRVRETANERSDSAGTICQPTADVHEQVLMIVTRKIWLQREEKRREEKTAAAKVQAIICSEKVNSGSLRDLGHQKNGDQNGANPENIKNSTDAVATYLKTQDGLPYKNPIKHERNRTYAKPIKQESSISSHLINAPDGKRQNAKTFAEAIVNLREAHLYLLGVS</sequence>
<name>A0AAN7K448_9MYRT</name>
<protein>
    <submittedName>
        <fullName evidence="2">Uncharacterized protein</fullName>
    </submittedName>
</protein>
<organism evidence="2 3">
    <name type="scientific">Trapa incisa</name>
    <dbReference type="NCBI Taxonomy" id="236973"/>
    <lineage>
        <taxon>Eukaryota</taxon>
        <taxon>Viridiplantae</taxon>
        <taxon>Streptophyta</taxon>
        <taxon>Embryophyta</taxon>
        <taxon>Tracheophyta</taxon>
        <taxon>Spermatophyta</taxon>
        <taxon>Magnoliopsida</taxon>
        <taxon>eudicotyledons</taxon>
        <taxon>Gunneridae</taxon>
        <taxon>Pentapetalae</taxon>
        <taxon>rosids</taxon>
        <taxon>malvids</taxon>
        <taxon>Myrtales</taxon>
        <taxon>Lythraceae</taxon>
        <taxon>Trapa</taxon>
    </lineage>
</organism>
<feature type="compositionally biased region" description="Basic and acidic residues" evidence="1">
    <location>
        <begin position="14"/>
        <end position="49"/>
    </location>
</feature>
<gene>
    <name evidence="2" type="ORF">SAY87_019220</name>
</gene>
<feature type="region of interest" description="Disordered" evidence="1">
    <location>
        <begin position="116"/>
        <end position="137"/>
    </location>
</feature>
<feature type="compositionally biased region" description="Polar residues" evidence="1">
    <location>
        <begin position="1"/>
        <end position="12"/>
    </location>
</feature>